<evidence type="ECO:0000256" key="1">
    <source>
        <dbReference type="SAM" id="MobiDB-lite"/>
    </source>
</evidence>
<evidence type="ECO:0000313" key="2">
    <source>
        <dbReference type="EMBL" id="VDM31256.1"/>
    </source>
</evidence>
<proteinExistence type="predicted"/>
<gene>
    <name evidence="2" type="ORF">TTAC_LOCUS6963</name>
</gene>
<name>A0A0R3X1B4_HYDTA</name>
<sequence length="299" mass="31982">MKAGGLCHQRSRSEGGVVDLVEYSSNPNADGGMDGENLSSLGETNVHLGSYDLTLSTATAATTPSADFVSHLLSVLFAGMTPPEPMFVKALINNPPFGFFSRLSNGTSTVVDPMALGLAFEYNLNHRSSRGISSTVRSGLERLFSPMRKKTRRRFRPSTASLPAQMMVMADCATRDEHWLSMVQLAAESSAQPSHPPPSSPPPPPPTSNVRSIEGTASEDSRTAGAEATVEELGADASSVPAAMTAAVVKDEVQIGRLRKEEQRLEADIRNIESCKSGLFTLMNVGVLVLFNAIDVFRL</sequence>
<protein>
    <submittedName>
        <fullName evidence="4">HSF_DOMAIN domain-containing protein</fullName>
    </submittedName>
</protein>
<organism evidence="4">
    <name type="scientific">Hydatigena taeniaeformis</name>
    <name type="common">Feline tapeworm</name>
    <name type="synonym">Taenia taeniaeformis</name>
    <dbReference type="NCBI Taxonomy" id="6205"/>
    <lineage>
        <taxon>Eukaryota</taxon>
        <taxon>Metazoa</taxon>
        <taxon>Spiralia</taxon>
        <taxon>Lophotrochozoa</taxon>
        <taxon>Platyhelminthes</taxon>
        <taxon>Cestoda</taxon>
        <taxon>Eucestoda</taxon>
        <taxon>Cyclophyllidea</taxon>
        <taxon>Taeniidae</taxon>
        <taxon>Hydatigera</taxon>
    </lineage>
</organism>
<evidence type="ECO:0000313" key="4">
    <source>
        <dbReference type="WBParaSite" id="TTAC_0000697801-mRNA-1"/>
    </source>
</evidence>
<dbReference type="Proteomes" id="UP000274429">
    <property type="component" value="Unassembled WGS sequence"/>
</dbReference>
<reference evidence="4" key="1">
    <citation type="submission" date="2017-02" db="UniProtKB">
        <authorList>
            <consortium name="WormBaseParasite"/>
        </authorList>
    </citation>
    <scope>IDENTIFICATION</scope>
</reference>
<dbReference type="AlphaFoldDB" id="A0A0R3X1B4"/>
<feature type="region of interest" description="Disordered" evidence="1">
    <location>
        <begin position="187"/>
        <end position="237"/>
    </location>
</feature>
<reference evidence="2 3" key="2">
    <citation type="submission" date="2018-11" db="EMBL/GenBank/DDBJ databases">
        <authorList>
            <consortium name="Pathogen Informatics"/>
        </authorList>
    </citation>
    <scope>NUCLEOTIDE SEQUENCE [LARGE SCALE GENOMIC DNA]</scope>
</reference>
<dbReference type="STRING" id="6205.A0A0R3X1B4"/>
<dbReference type="EMBL" id="UYWX01020335">
    <property type="protein sequence ID" value="VDM31256.1"/>
    <property type="molecule type" value="Genomic_DNA"/>
</dbReference>
<feature type="compositionally biased region" description="Pro residues" evidence="1">
    <location>
        <begin position="194"/>
        <end position="207"/>
    </location>
</feature>
<keyword evidence="3" id="KW-1185">Reference proteome</keyword>
<dbReference type="WBParaSite" id="TTAC_0000697801-mRNA-1">
    <property type="protein sequence ID" value="TTAC_0000697801-mRNA-1"/>
    <property type="gene ID" value="TTAC_0000697801"/>
</dbReference>
<evidence type="ECO:0000313" key="3">
    <source>
        <dbReference type="Proteomes" id="UP000274429"/>
    </source>
</evidence>
<accession>A0A0R3X1B4</accession>